<comment type="caution">
    <text evidence="2">The sequence shown here is derived from an EMBL/GenBank/DDBJ whole genome shotgun (WGS) entry which is preliminary data.</text>
</comment>
<organism evidence="2">
    <name type="scientific">Enterobacter kobei</name>
    <dbReference type="NCBI Taxonomy" id="208224"/>
    <lineage>
        <taxon>Bacteria</taxon>
        <taxon>Pseudomonadati</taxon>
        <taxon>Pseudomonadota</taxon>
        <taxon>Gammaproteobacteria</taxon>
        <taxon>Enterobacterales</taxon>
        <taxon>Enterobacteriaceae</taxon>
        <taxon>Enterobacter</taxon>
        <taxon>Enterobacter cloacae complex</taxon>
    </lineage>
</organism>
<dbReference type="AlphaFoldDB" id="A0A2J0PKA4"/>
<dbReference type="Proteomes" id="UP000230495">
    <property type="component" value="Unassembled WGS sequence"/>
</dbReference>
<gene>
    <name evidence="2" type="ORF">B9Q37_15295</name>
</gene>
<evidence type="ECO:0000313" key="2">
    <source>
        <dbReference type="EMBL" id="PJD72869.1"/>
    </source>
</evidence>
<sequence length="72" mass="8397">MRIRRLYGVNGHRRQSHGGKAGILSDHLVKANDCQQKKGRKSAVVSRFSTTRREKKLHFLRRWLMRSANRPG</sequence>
<name>A0A2J0PKA4_9ENTR</name>
<protein>
    <submittedName>
        <fullName evidence="2">Uncharacterized protein</fullName>
    </submittedName>
</protein>
<evidence type="ECO:0000313" key="3">
    <source>
        <dbReference type="Proteomes" id="UP000230495"/>
    </source>
</evidence>
<dbReference type="EMBL" id="NEEU01000012">
    <property type="protein sequence ID" value="PJD72869.1"/>
    <property type="molecule type" value="Genomic_DNA"/>
</dbReference>
<evidence type="ECO:0000256" key="1">
    <source>
        <dbReference type="SAM" id="MobiDB-lite"/>
    </source>
</evidence>
<proteinExistence type="predicted"/>
<reference evidence="2 3" key="1">
    <citation type="journal article" date="2017" name="J. Antimicrob. Chemother.">
        <title>Characterization of the population structure, drug resistance mechanisms and plasmids of the community-associated Enterobacter cloacae complex in China.</title>
        <authorList>
            <person name="Zhou K."/>
            <person name="Yu W."/>
            <person name="Cao X."/>
            <person name="Shen P."/>
            <person name="Lu H."/>
            <person name="Luo Q."/>
            <person name="Rossen J.W.A."/>
            <person name="Xiao Y."/>
        </authorList>
    </citation>
    <scope>NUCLEOTIDE SEQUENCE [LARGE SCALE GENOMIC DNA]</scope>
    <source>
        <strain evidence="2">ECC1097</strain>
    </source>
</reference>
<feature type="region of interest" description="Disordered" evidence="1">
    <location>
        <begin position="1"/>
        <end position="20"/>
    </location>
</feature>
<feature type="compositionally biased region" description="Basic residues" evidence="1">
    <location>
        <begin position="1"/>
        <end position="17"/>
    </location>
</feature>
<accession>A0A2J0PKA4</accession>